<dbReference type="CDD" id="cd22673">
    <property type="entry name" value="FHA_Ki67"/>
    <property type="match status" value="1"/>
</dbReference>
<dbReference type="Proteomes" id="UP001190640">
    <property type="component" value="Chromosome 6"/>
</dbReference>
<dbReference type="GO" id="GO:0005634">
    <property type="term" value="C:nucleus"/>
    <property type="evidence" value="ECO:0007669"/>
    <property type="project" value="UniProtKB-SubCell"/>
</dbReference>
<evidence type="ECO:0000313" key="10">
    <source>
        <dbReference type="RefSeq" id="XP_054839206.1"/>
    </source>
</evidence>
<feature type="region of interest" description="Disordered" evidence="7">
    <location>
        <begin position="833"/>
        <end position="862"/>
    </location>
</feature>
<feature type="compositionally biased region" description="Polar residues" evidence="7">
    <location>
        <begin position="1954"/>
        <end position="1964"/>
    </location>
</feature>
<feature type="compositionally biased region" description="Polar residues" evidence="7">
    <location>
        <begin position="853"/>
        <end position="862"/>
    </location>
</feature>
<feature type="compositionally biased region" description="Basic residues" evidence="7">
    <location>
        <begin position="1936"/>
        <end position="1952"/>
    </location>
</feature>
<keyword evidence="6" id="KW-0131">Cell cycle</keyword>
<dbReference type="RefSeq" id="XP_054839206.1">
    <property type="nucleotide sequence ID" value="XM_054983231.1"/>
</dbReference>
<evidence type="ECO:0000256" key="1">
    <source>
        <dbReference type="ARBA" id="ARBA00004123"/>
    </source>
</evidence>
<feature type="compositionally biased region" description="Basic and acidic residues" evidence="7">
    <location>
        <begin position="2031"/>
        <end position="2042"/>
    </location>
</feature>
<dbReference type="Pfam" id="PF00498">
    <property type="entry name" value="FHA"/>
    <property type="match status" value="1"/>
</dbReference>
<comment type="subcellular location">
    <subcellularLocation>
        <location evidence="1">Nucleus</location>
    </subcellularLocation>
</comment>
<feature type="region of interest" description="Disordered" evidence="7">
    <location>
        <begin position="1576"/>
        <end position="1630"/>
    </location>
</feature>
<feature type="compositionally biased region" description="Basic and acidic residues" evidence="7">
    <location>
        <begin position="149"/>
        <end position="169"/>
    </location>
</feature>
<feature type="region of interest" description="Disordered" evidence="7">
    <location>
        <begin position="1643"/>
        <end position="1669"/>
    </location>
</feature>
<feature type="compositionally biased region" description="Basic and acidic residues" evidence="7">
    <location>
        <begin position="1587"/>
        <end position="1596"/>
    </location>
</feature>
<feature type="compositionally biased region" description="Basic and acidic residues" evidence="7">
    <location>
        <begin position="2519"/>
        <end position="2530"/>
    </location>
</feature>
<dbReference type="PANTHER" id="PTHR21603:SF17">
    <property type="entry name" value="PROLIFERATION MARKER PROTEIN KI-67"/>
    <property type="match status" value="1"/>
</dbReference>
<dbReference type="SUPFAM" id="SSF49879">
    <property type="entry name" value="SMAD/FHA domain"/>
    <property type="match status" value="1"/>
</dbReference>
<feature type="region of interest" description="Disordered" evidence="7">
    <location>
        <begin position="1465"/>
        <end position="1491"/>
    </location>
</feature>
<feature type="compositionally biased region" description="Basic and acidic residues" evidence="7">
    <location>
        <begin position="2846"/>
        <end position="2861"/>
    </location>
</feature>
<feature type="region of interest" description="Disordered" evidence="7">
    <location>
        <begin position="149"/>
        <end position="184"/>
    </location>
</feature>
<feature type="compositionally biased region" description="Basic residues" evidence="7">
    <location>
        <begin position="2058"/>
        <end position="2074"/>
    </location>
</feature>
<dbReference type="Pfam" id="PF08065">
    <property type="entry name" value="KI67R"/>
    <property type="match status" value="2"/>
</dbReference>
<feature type="compositionally biased region" description="Polar residues" evidence="7">
    <location>
        <begin position="2953"/>
        <end position="2966"/>
    </location>
</feature>
<keyword evidence="2" id="KW-1017">Isopeptide bond</keyword>
<dbReference type="SMART" id="SM01295">
    <property type="entry name" value="K167R"/>
    <property type="match status" value="2"/>
</dbReference>
<dbReference type="InterPro" id="IPR029334">
    <property type="entry name" value="PP1-bd"/>
</dbReference>
<name>A0AA97L1Z4_EUBMA</name>
<feature type="compositionally biased region" description="Polar residues" evidence="7">
    <location>
        <begin position="2442"/>
        <end position="2452"/>
    </location>
</feature>
<dbReference type="PANTHER" id="PTHR21603">
    <property type="entry name" value="ANTIGEN KI-67-LIKE PROTEIN"/>
    <property type="match status" value="1"/>
</dbReference>
<feature type="region of interest" description="Disordered" evidence="7">
    <location>
        <begin position="2953"/>
        <end position="3002"/>
    </location>
</feature>
<feature type="compositionally biased region" description="Basic and acidic residues" evidence="7">
    <location>
        <begin position="2275"/>
        <end position="2286"/>
    </location>
</feature>
<feature type="compositionally biased region" description="Polar residues" evidence="7">
    <location>
        <begin position="1476"/>
        <end position="1491"/>
    </location>
</feature>
<sequence>MPHFGKIVVIKRNGSDGTHFPLTVNSCTFGRRKECDIRIQLPLVSKEHCKIEVNENKEAILINLSTVNPTQLNGRDFQQPVYLKHGDVLTIIDRSFRFEYPPPPPATKRISRSEEKETLQVLQVQQIEQEKLHPQNSDYKSLHISDEKLEWEGQKASGSDEQRGQEDTTRQNGPNESTYKIHRSGRKNMASFSSLYEFMKHEVDTKPTEDHFSSKIAIQEKVEYLPQNDSICIAASNSQYRISPSDQTVQTEDFEKVAVENVELPTDTENQGINMMISNPMFVEENSARVLQTYAAKDRQGCEETNLLNFQNVGENEVENSEVLKSTDEANKQSSEHLSASCCIVALEYKNKASHPKRSISPSIETANAEVNTNLRNTFGSVESVLPRPKIEGESVETCSFPCLRQASGILQTDLDTSLRLKSTAEISSETEGIMLVTTGSDVLMENKYLKTNKRNMLVNTELSLDAQILEETKMESDALKDGHFETVACLVNHSNSKSPRRSARQRRDFSSVGSFTEKIIMEESLVTARDVSPLKGVPEENMKCWPQENDGNIEERLTPKSFEDNFVMKSTAGSSYLPESPVQMPDEEHNISEMNVSSQCSKNKESEVQKSHQKRKGGELDLSVQPLGKRKRVSFGGHLSPELFDKRLPPNSPLKRGAIPARFSLPFGISPRAVLKKASGFSQFKIKNFSGKDQQNNTLLKTEPPVASPPARRSLMASSPAASPRIRGRFSISRVNVPSEHVPSSEEQTALTEQMDVNKEINTPEPSVQESQTVQSVRRSRTFVPKRSSLCRRSGAVDALRVKRQSGASEANLIVSRSWAEVVKQGVLKSHPKTTSKHDFKGRPAKKMPTKASKNNVSSLKTPTRRIKGYFPTGHANSPAPIVVGKAHTSTVNITAQVPKVMFNYTLKQQDTNESFTGMTELFHTPLNWKHGRSLSSAQKSTMVAPEEASEIHTPEESGMMAVSPSDLSVLEIYDDQDVESLILRKVSQISTPGQDKIKIPRGENSALYEIVGGNSSLIKSETVEMEKVSKDTKPVKALSGVKRLMKTPKQKPQPVEALSGVKRLMKTPKQKSQPVEALSGVKRLMKTPKQKPQPVEALSGVKRLMKTPKQKPQPVDALSGVKRLMKTPKQKPQPVEALSGVKRLMKTPKQKSQPVEALSGVKRLMKTPKQKPQPVEALSGVKRLMKTPKQKPQPVEALSGVKRLMKTPKRQVDTVEEDICSKHLNSPKELLGFNHVAEAPKKKIRVLADKEGIQRLRISKQKFEPMEDMIGISRILKTPRQKFMPVDDYLGLQKLMAEPKQNSLSAEIDYTGVQELLGPEDGCLVQLTEYVDESRENSSSGFGYRGDVPKREQPQQVIGLEGSFERKSPTLMPRRPDDDHDELEDYLEQVSCSSHNRLTGADLASIVTASYVPKKYESDGMDLQNEAMIDLIKEPSTRQGASMEINEPLASAKKPRQMNVSKSSFTEEHDKSWTQRQTRNSNRGKLANCTQTNENFDQVTEINPTKDSESSPLVLETETTETLRGNSRKYLIETNGNMDFSDIRHTQELLGLSKEMSVNAEENAATHEQANQLISKMSLRPKNQKNKDEPKSELTKINSQEKMQSPDIETSTRKSGNQLLKKNSRMATPVETKLETINTSLDGERDTSHKTCKMENLGNHPSEMKEGTIRGKGRKVHFQKVPLDNTGASVEHMLPKRQMVARGNLPQRGRNKRKGCDEQPIENKNIEISDTENQDMVVENTFSAKENQLKKGRGRKVTPISLTIHKEDPSTGCLDFTQRKSLQDTLNEENSKKAQKEVPLNNTEVSAEHVLPKRQKVARGNLPRRGRSKQVGSDEQPTANESKETPVVENQDMVVENTFSAKENQPKRGRGRKAASVSQTLGSLSVPDEDPSTASSGFAQGKSLQDTLNEENSKKAQKEVPLNNTEVSAEHVLPKRQKVARGNLPRRGRSKQVGSDEQPTANESKETPVVENQDMVVENTFSAKENQPKRGRGRKAASVSQTLGSLSVPDEDPSTASSGFAQGKCLQDTPKEENSKEAQKEVPLNNSEVSAEHMLPKRQKMVRGNLPRRGRSKQVGSDEQPTANESKETPVVENQDMVVENTFSAKENQPKRGRGRKAASVSQTLGSLSVPDEDPSTASSGFAQGKCLQDTPKEENSKEAQKEVPLNNIEVSAEHMLPKRQKMVRGNLPRRGRSKQVGSDEQPTANESKETPVVENQDMVVENTFSAKENQPQRGRGRKAASVSQTLGSLSVPDEDPSTASSGFAQGKCLQDTPKEENSKEAQKEVPLNNTEVSAEHMLPKRQKIVRGNLPRRGRSKQVGSDEQPTANESKETPVVENQDMVVENTFSAKENQPKRGRGRKAASVSQTLGSLSVPEEDPSTASSGFAQGKCLQDTPKEENSKEAQKEVPLNNTEVFAEHVLPKRQNLARGNLPRRGRSKQVGSDEQPTANESKETPVVENQDMVVENTFSAKENQPKRGRGRKAASVSQTLGSLSVPDEDPSTASSGFTQGKCLQDTPKEENSKEAQKEVPLNNSEVSAEHMLPKRQKMVRGNLPRRGRSKQVGSDEQPTANESKETPVVENQDMVVENTVKENQPKRGRGKQVTFIIPNLFPSIGNDNVLLSNKDKSAAEEQNTLEMATTANENLLSRGRSRKRVNTLSASSIPGSKKPRVVNNANLEEMATVLKHVTKEHVSKTSRKKPPAYEALIESKSPRSDTGNKPTAIKDKKVPADSLFENQAKSSRGKKIILALQTPSSPSLKISITLPSSDKNKTAIENQNLFIENNGKENLAIRSRRNKKMVSHSTCVRRKCKPHEEEDECQEKQNANSERIGLSNNKQSRRGMRKGDNSETTFFKEKCGVPESSDAFSKSQQVMLTNTVSGMADASQGRRKRIHNGKNFLKHSDQKNDLEITLSQGKENSSKQGRRKRVSSEPEIQVTTAGMKNCFFAENTSVPETENTGSTPQRGRRKKIKECASATTESTIETKGMAKASRRTRKQIL</sequence>
<protein>
    <submittedName>
        <fullName evidence="10">Proliferation marker protein Ki-67 isoform X1</fullName>
    </submittedName>
</protein>
<feature type="compositionally biased region" description="Basic residues" evidence="7">
    <location>
        <begin position="2302"/>
        <end position="2318"/>
    </location>
</feature>
<feature type="region of interest" description="Disordered" evidence="7">
    <location>
        <begin position="593"/>
        <end position="653"/>
    </location>
</feature>
<keyword evidence="3" id="KW-0597">Phosphoprotein</keyword>
<dbReference type="KEGG" id="emc:129332257"/>
<evidence type="ECO:0000259" key="8">
    <source>
        <dbReference type="PROSITE" id="PS50006"/>
    </source>
</evidence>
<feature type="region of interest" description="Disordered" evidence="7">
    <location>
        <begin position="761"/>
        <end position="782"/>
    </location>
</feature>
<feature type="compositionally biased region" description="Basic and acidic residues" evidence="7">
    <location>
        <begin position="1644"/>
        <end position="1655"/>
    </location>
</feature>
<feature type="compositionally biased region" description="Polar residues" evidence="7">
    <location>
        <begin position="2198"/>
        <end position="2208"/>
    </location>
</feature>
<dbReference type="GO" id="GO:0051983">
    <property type="term" value="P:regulation of chromosome segregation"/>
    <property type="evidence" value="ECO:0007669"/>
    <property type="project" value="TreeGrafter"/>
</dbReference>
<feature type="compositionally biased region" description="Basic residues" evidence="7">
    <location>
        <begin position="2180"/>
        <end position="2196"/>
    </location>
</feature>
<proteinExistence type="predicted"/>
<feature type="compositionally biased region" description="Basic residues" evidence="7">
    <location>
        <begin position="2993"/>
        <end position="3002"/>
    </location>
</feature>
<feature type="compositionally biased region" description="Polar residues" evidence="7">
    <location>
        <begin position="2564"/>
        <end position="2574"/>
    </location>
</feature>
<dbReference type="GO" id="GO:0007088">
    <property type="term" value="P:regulation of mitotic nuclear division"/>
    <property type="evidence" value="ECO:0007669"/>
    <property type="project" value="TreeGrafter"/>
</dbReference>
<gene>
    <name evidence="10" type="primary">MKI67</name>
</gene>
<dbReference type="InterPro" id="IPR000253">
    <property type="entry name" value="FHA_dom"/>
</dbReference>
<feature type="region of interest" description="Disordered" evidence="7">
    <location>
        <begin position="2915"/>
        <end position="2939"/>
    </location>
</feature>
<feature type="region of interest" description="Disordered" evidence="7">
    <location>
        <begin position="693"/>
        <end position="724"/>
    </location>
</feature>
<evidence type="ECO:0000256" key="7">
    <source>
        <dbReference type="SAM" id="MobiDB-lite"/>
    </source>
</evidence>
<dbReference type="InterPro" id="IPR012568">
    <property type="entry name" value="KI67R"/>
</dbReference>
<feature type="compositionally biased region" description="Polar residues" evidence="7">
    <location>
        <begin position="2076"/>
        <end position="2086"/>
    </location>
</feature>
<feature type="compositionally biased region" description="Basic residues" evidence="7">
    <location>
        <begin position="2546"/>
        <end position="2562"/>
    </location>
</feature>
<dbReference type="Pfam" id="PF15276">
    <property type="entry name" value="PP1_bind"/>
    <property type="match status" value="1"/>
</dbReference>
<feature type="compositionally biased region" description="Polar residues" evidence="7">
    <location>
        <begin position="593"/>
        <end position="602"/>
    </location>
</feature>
<feature type="compositionally biased region" description="Polar residues" evidence="7">
    <location>
        <begin position="2915"/>
        <end position="2924"/>
    </location>
</feature>
<keyword evidence="9" id="KW-1185">Reference proteome</keyword>
<feature type="region of interest" description="Disordered" evidence="7">
    <location>
        <begin position="2691"/>
        <end position="2734"/>
    </location>
</feature>
<dbReference type="CTD" id="4288"/>
<evidence type="ECO:0000256" key="4">
    <source>
        <dbReference type="ARBA" id="ARBA00022843"/>
    </source>
</evidence>
<feature type="compositionally biased region" description="Polar residues" evidence="7">
    <location>
        <begin position="1894"/>
        <end position="1909"/>
    </location>
</feature>
<accession>A0AA97L1Z4</accession>
<feature type="compositionally biased region" description="Polar residues" evidence="7">
    <location>
        <begin position="1597"/>
        <end position="1623"/>
    </location>
</feature>
<feature type="compositionally biased region" description="Basic and acidic residues" evidence="7">
    <location>
        <begin position="2153"/>
        <end position="2164"/>
    </location>
</feature>
<organism evidence="9 10">
    <name type="scientific">Eublepharis macularius</name>
    <name type="common">Leopard gecko</name>
    <name type="synonym">Cyrtodactylus macularius</name>
    <dbReference type="NCBI Taxonomy" id="481883"/>
    <lineage>
        <taxon>Eukaryota</taxon>
        <taxon>Metazoa</taxon>
        <taxon>Chordata</taxon>
        <taxon>Craniata</taxon>
        <taxon>Vertebrata</taxon>
        <taxon>Euteleostomi</taxon>
        <taxon>Lepidosauria</taxon>
        <taxon>Squamata</taxon>
        <taxon>Bifurcata</taxon>
        <taxon>Gekkota</taxon>
        <taxon>Eublepharidae</taxon>
        <taxon>Eublepharinae</taxon>
        <taxon>Eublepharis</taxon>
    </lineage>
</organism>
<reference evidence="10" key="1">
    <citation type="submission" date="2025-08" db="UniProtKB">
        <authorList>
            <consortium name="RefSeq"/>
        </authorList>
    </citation>
    <scope>IDENTIFICATION</scope>
    <source>
        <tissue evidence="10">Blood</tissue>
    </source>
</reference>
<feature type="compositionally biased region" description="Basic residues" evidence="7">
    <location>
        <begin position="1814"/>
        <end position="1830"/>
    </location>
</feature>
<feature type="compositionally biased region" description="Polar residues" evidence="7">
    <location>
        <begin position="2225"/>
        <end position="2235"/>
    </location>
</feature>
<feature type="compositionally biased region" description="Polar residues" evidence="7">
    <location>
        <begin position="761"/>
        <end position="778"/>
    </location>
</feature>
<dbReference type="GO" id="GO:0005694">
    <property type="term" value="C:chromosome"/>
    <property type="evidence" value="ECO:0007669"/>
    <property type="project" value="TreeGrafter"/>
</dbReference>
<dbReference type="GeneID" id="129332257"/>
<feature type="region of interest" description="Disordered" evidence="7">
    <location>
        <begin position="2817"/>
        <end position="2867"/>
    </location>
</feature>
<dbReference type="SMART" id="SM00240">
    <property type="entry name" value="FHA"/>
    <property type="match status" value="1"/>
</dbReference>
<dbReference type="InterPro" id="IPR008984">
    <property type="entry name" value="SMAD_FHA_dom_sf"/>
</dbReference>
<feature type="compositionally biased region" description="Polar residues" evidence="7">
    <location>
        <begin position="2825"/>
        <end position="2839"/>
    </location>
</feature>
<keyword evidence="4" id="KW-0832">Ubl conjugation</keyword>
<feature type="compositionally biased region" description="Polar residues" evidence="7">
    <location>
        <begin position="2320"/>
        <end position="2330"/>
    </location>
</feature>
<keyword evidence="5" id="KW-0539">Nucleus</keyword>
<feature type="domain" description="FHA" evidence="8">
    <location>
        <begin position="27"/>
        <end position="77"/>
    </location>
</feature>
<feature type="compositionally biased region" description="Polar residues" evidence="7">
    <location>
        <begin position="1832"/>
        <end position="1842"/>
    </location>
</feature>
<feature type="compositionally biased region" description="Basic and acidic residues" evidence="7">
    <location>
        <begin position="2397"/>
        <end position="2408"/>
    </location>
</feature>
<dbReference type="PROSITE" id="PS50006">
    <property type="entry name" value="FHA_DOMAIN"/>
    <property type="match status" value="1"/>
</dbReference>
<evidence type="ECO:0000313" key="9">
    <source>
        <dbReference type="Proteomes" id="UP001190640"/>
    </source>
</evidence>
<evidence type="ECO:0000256" key="5">
    <source>
        <dbReference type="ARBA" id="ARBA00023242"/>
    </source>
</evidence>
<feature type="region of interest" description="Disordered" evidence="7">
    <location>
        <begin position="1786"/>
        <end position="2600"/>
    </location>
</feature>
<evidence type="ECO:0000256" key="6">
    <source>
        <dbReference type="ARBA" id="ARBA00023306"/>
    </source>
</evidence>
<dbReference type="Gene3D" id="2.60.200.20">
    <property type="match status" value="1"/>
</dbReference>
<feature type="region of interest" description="Disordered" evidence="7">
    <location>
        <begin position="2652"/>
        <end position="2673"/>
    </location>
</feature>
<evidence type="ECO:0000256" key="3">
    <source>
        <dbReference type="ARBA" id="ARBA00022553"/>
    </source>
</evidence>
<evidence type="ECO:0000256" key="2">
    <source>
        <dbReference type="ARBA" id="ARBA00022499"/>
    </source>
</evidence>